<dbReference type="SUPFAM" id="SSF48371">
    <property type="entry name" value="ARM repeat"/>
    <property type="match status" value="1"/>
</dbReference>
<dbReference type="Gene3D" id="1.25.10.10">
    <property type="entry name" value="Leucine-rich Repeat Variant"/>
    <property type="match status" value="3"/>
</dbReference>
<feature type="region of interest" description="Disordered" evidence="7">
    <location>
        <begin position="1"/>
        <end position="53"/>
    </location>
</feature>
<comment type="subcellular location">
    <subcellularLocation>
        <location evidence="1">Nucleus</location>
        <location evidence="1">Nucleolus</location>
    </subcellularLocation>
</comment>
<dbReference type="PANTHER" id="PTHR13102">
    <property type="entry name" value="NUCLEOLAR PROTEIN 9"/>
    <property type="match status" value="1"/>
</dbReference>
<evidence type="ECO:0000313" key="9">
    <source>
        <dbReference type="Proteomes" id="UP000308549"/>
    </source>
</evidence>
<dbReference type="InterPro" id="IPR011989">
    <property type="entry name" value="ARM-like"/>
</dbReference>
<dbReference type="PANTHER" id="PTHR13102:SF0">
    <property type="entry name" value="NUCLEOLAR PROTEIN 9"/>
    <property type="match status" value="1"/>
</dbReference>
<organism evidence="8 9">
    <name type="scientific">Salinomyces thailandicus</name>
    <dbReference type="NCBI Taxonomy" id="706561"/>
    <lineage>
        <taxon>Eukaryota</taxon>
        <taxon>Fungi</taxon>
        <taxon>Dikarya</taxon>
        <taxon>Ascomycota</taxon>
        <taxon>Pezizomycotina</taxon>
        <taxon>Dothideomycetes</taxon>
        <taxon>Dothideomycetidae</taxon>
        <taxon>Mycosphaerellales</taxon>
        <taxon>Teratosphaeriaceae</taxon>
        <taxon>Salinomyces</taxon>
    </lineage>
</organism>
<dbReference type="InterPro" id="IPR040000">
    <property type="entry name" value="NOP9"/>
</dbReference>
<dbReference type="InterPro" id="IPR001313">
    <property type="entry name" value="Pumilio_RNA-bd_rpt"/>
</dbReference>
<comment type="caution">
    <text evidence="8">The sequence shown here is derived from an EMBL/GenBank/DDBJ whole genome shotgun (WGS) entry which is preliminary data.</text>
</comment>
<dbReference type="GO" id="GO:0000447">
    <property type="term" value="P:endonucleolytic cleavage in ITS1 to separate SSU-rRNA from 5.8S rRNA and LSU-rRNA from tricistronic rRNA transcript (SSU-rRNA, 5.8S rRNA, LSU-rRNA)"/>
    <property type="evidence" value="ECO:0007669"/>
    <property type="project" value="TreeGrafter"/>
</dbReference>
<gene>
    <name evidence="8" type="ORF">B0A50_08160</name>
</gene>
<dbReference type="Proteomes" id="UP000308549">
    <property type="component" value="Unassembled WGS sequence"/>
</dbReference>
<dbReference type="EMBL" id="NAJL01000077">
    <property type="protein sequence ID" value="TKA22341.1"/>
    <property type="molecule type" value="Genomic_DNA"/>
</dbReference>
<comment type="function">
    <text evidence="4">RNA-binding nucleolar protein required for pre-rRNA processing. Involved in production of 18S rRNA and assembly of small ribosomal subunit.</text>
</comment>
<dbReference type="GO" id="GO:0030688">
    <property type="term" value="C:preribosome, small subunit precursor"/>
    <property type="evidence" value="ECO:0007669"/>
    <property type="project" value="TreeGrafter"/>
</dbReference>
<dbReference type="GO" id="GO:0003723">
    <property type="term" value="F:RNA binding"/>
    <property type="evidence" value="ECO:0007669"/>
    <property type="project" value="InterPro"/>
</dbReference>
<evidence type="ECO:0000313" key="8">
    <source>
        <dbReference type="EMBL" id="TKA22341.1"/>
    </source>
</evidence>
<dbReference type="GO" id="GO:0030686">
    <property type="term" value="C:90S preribosome"/>
    <property type="evidence" value="ECO:0007669"/>
    <property type="project" value="TreeGrafter"/>
</dbReference>
<evidence type="ECO:0000256" key="3">
    <source>
        <dbReference type="ARBA" id="ARBA00022737"/>
    </source>
</evidence>
<reference evidence="8 9" key="1">
    <citation type="submission" date="2017-03" db="EMBL/GenBank/DDBJ databases">
        <title>Genomes of endolithic fungi from Antarctica.</title>
        <authorList>
            <person name="Coleine C."/>
            <person name="Masonjones S."/>
            <person name="Stajich J.E."/>
        </authorList>
    </citation>
    <scope>NUCLEOTIDE SEQUENCE [LARGE SCALE GENOMIC DNA]</scope>
    <source>
        <strain evidence="8 9">CCFEE 6315</strain>
    </source>
</reference>
<dbReference type="GO" id="GO:0000472">
    <property type="term" value="P:endonucleolytic cleavage to generate mature 5'-end of SSU-rRNA from (SSU-rRNA, 5.8S rRNA, LSU-rRNA)"/>
    <property type="evidence" value="ECO:0007669"/>
    <property type="project" value="TreeGrafter"/>
</dbReference>
<dbReference type="GO" id="GO:0005730">
    <property type="term" value="C:nucleolus"/>
    <property type="evidence" value="ECO:0007669"/>
    <property type="project" value="UniProtKB-SubCell"/>
</dbReference>
<accession>A0A4U0TKD6</accession>
<keyword evidence="3" id="KW-0677">Repeat</keyword>
<evidence type="ECO:0000256" key="5">
    <source>
        <dbReference type="ARBA" id="ARBA00030932"/>
    </source>
</evidence>
<evidence type="ECO:0000256" key="4">
    <source>
        <dbReference type="ARBA" id="ARBA00024893"/>
    </source>
</evidence>
<dbReference type="InterPro" id="IPR016024">
    <property type="entry name" value="ARM-type_fold"/>
</dbReference>
<dbReference type="SMART" id="SM00025">
    <property type="entry name" value="Pumilio"/>
    <property type="match status" value="6"/>
</dbReference>
<evidence type="ECO:0000256" key="6">
    <source>
        <dbReference type="ARBA" id="ARBA00031929"/>
    </source>
</evidence>
<feature type="region of interest" description="Disordered" evidence="7">
    <location>
        <begin position="668"/>
        <end position="716"/>
    </location>
</feature>
<dbReference type="OrthoDB" id="392571at2759"/>
<evidence type="ECO:0000256" key="1">
    <source>
        <dbReference type="ARBA" id="ARBA00004604"/>
    </source>
</evidence>
<dbReference type="GO" id="GO:0000056">
    <property type="term" value="P:ribosomal small subunit export from nucleus"/>
    <property type="evidence" value="ECO:0007669"/>
    <property type="project" value="TreeGrafter"/>
</dbReference>
<proteinExistence type="predicted"/>
<dbReference type="AlphaFoldDB" id="A0A4U0TKD6"/>
<name>A0A4U0TKD6_9PEZI</name>
<keyword evidence="9" id="KW-1185">Reference proteome</keyword>
<evidence type="ECO:0000256" key="7">
    <source>
        <dbReference type="SAM" id="MobiDB-lite"/>
    </source>
</evidence>
<protein>
    <recommendedName>
        <fullName evidence="2">Nucleolar protein 9</fullName>
    </recommendedName>
    <alternativeName>
        <fullName evidence="5 6">Pumilio domain-containing protein NOP9</fullName>
    </alternativeName>
</protein>
<feature type="region of interest" description="Disordered" evidence="7">
    <location>
        <begin position="239"/>
        <end position="267"/>
    </location>
</feature>
<dbReference type="Pfam" id="PF22493">
    <property type="entry name" value="PUF_NOP9"/>
    <property type="match status" value="1"/>
</dbReference>
<sequence>MPQENKKRGRRMGKRKYDDEVDVAADESSKRRKSTDGEQQEADFLPLPPLDESLDQAYPPVEKAFFGMLDEEEQEYFKRADEMLELNSFGTPEERDLFLSNVYKEAQGKELKIVHSQSCSRLMERLIQLSTSAQLKQLFQAFNGNFIHLVSHRFASHCCEALFLRAAPVATDELLSPSTNQNGSSPDEIYVSMENLFLHTLSELEGSVGFLMTDAYASHVLRVLLVVLAGEPLDQDSTKSLLQSRKKEGVSVQGIGREQPQVKSRSVPKSFSQGLEKLIAQSVAGLDTDKLRALATHPNANPTLQLLLKLELTHFGKQRGKDEASIVRKLLPDDPITADNASGIFINSMIYDAVGSHLVEQIVRHAPAKMFKSLNKEYFKEKLASLARNEIASYVVCRVLERAGKDDLFEAHEALIPTIPSLLERNRTLVIRTLIERCVIRDVDTQAIAVQIDSAFRGPSDFDIKKLLKFGNAHNTNSDSREMPHDSVQGSAEESADPISRPSDPNKVHFNLLAQAMLLVPGSLSGLILDSIVALDVPLLVQMAKDPIATRTLQASLTTKNASIIARRKLVQRFYSHIGNMSVDPSASHVVDCIWEGTHGLAFIRERIAEELAENEASLRESSHGRAVWKNWKMDIYKRKRSEWIRQSKIKASNDGFQSFAELELNKQENGAGKTPLQLAREKHVAKKAAKEGGRPANMRASGANAEQPAAATASS</sequence>
<feature type="region of interest" description="Disordered" evidence="7">
    <location>
        <begin position="475"/>
        <end position="503"/>
    </location>
</feature>
<evidence type="ECO:0000256" key="2">
    <source>
        <dbReference type="ARBA" id="ARBA00016427"/>
    </source>
</evidence>
<dbReference type="GO" id="GO:0000480">
    <property type="term" value="P:endonucleolytic cleavage in 5'-ETS of tricistronic rRNA transcript (SSU-rRNA, 5.8S rRNA, LSU-rRNA)"/>
    <property type="evidence" value="ECO:0007669"/>
    <property type="project" value="TreeGrafter"/>
</dbReference>